<dbReference type="KEGG" id="uvi:66064769"/>
<dbReference type="Proteomes" id="UP000027002">
    <property type="component" value="Chromosome 3"/>
</dbReference>
<keyword evidence="3" id="KW-1133">Transmembrane helix</keyword>
<keyword evidence="5" id="KW-1185">Reference proteome</keyword>
<feature type="compositionally biased region" description="Basic and acidic residues" evidence="2">
    <location>
        <begin position="315"/>
        <end position="325"/>
    </location>
</feature>
<gene>
    <name evidence="4" type="ORF">UV8b_03991</name>
</gene>
<feature type="region of interest" description="Disordered" evidence="2">
    <location>
        <begin position="288"/>
        <end position="328"/>
    </location>
</feature>
<feature type="compositionally biased region" description="Low complexity" evidence="2">
    <location>
        <begin position="64"/>
        <end position="76"/>
    </location>
</feature>
<feature type="coiled-coil region" evidence="1">
    <location>
        <begin position="209"/>
        <end position="250"/>
    </location>
</feature>
<evidence type="ECO:0000256" key="1">
    <source>
        <dbReference type="SAM" id="Coils"/>
    </source>
</evidence>
<organism evidence="4 5">
    <name type="scientific">Ustilaginoidea virens</name>
    <name type="common">Rice false smut fungus</name>
    <name type="synonym">Villosiclava virens</name>
    <dbReference type="NCBI Taxonomy" id="1159556"/>
    <lineage>
        <taxon>Eukaryota</taxon>
        <taxon>Fungi</taxon>
        <taxon>Dikarya</taxon>
        <taxon>Ascomycota</taxon>
        <taxon>Pezizomycotina</taxon>
        <taxon>Sordariomycetes</taxon>
        <taxon>Hypocreomycetidae</taxon>
        <taxon>Hypocreales</taxon>
        <taxon>Clavicipitaceae</taxon>
        <taxon>Ustilaginoidea</taxon>
    </lineage>
</organism>
<dbReference type="OrthoDB" id="5419542at2759"/>
<evidence type="ECO:0000313" key="5">
    <source>
        <dbReference type="Proteomes" id="UP000027002"/>
    </source>
</evidence>
<keyword evidence="1" id="KW-0175">Coiled coil</keyword>
<sequence>MSTRGTRGPDAVKQTCPSPPSSRHQIKRSLSELASSAGMLPRRPPQHRRQDSQSAHETEQPALSSATRAAHARSSTDMPVSAATTPLMSPNESRRASILGPRENGQEEPEGDRDGARDAKLLREQQEASMRETGLKQSLAGLNSLSTAMTKRLDDTYYSVLEKMSALQNTVAALADLAVDSHQTCEAFAKSSCDLESDIIRQLGAAGRLEDQQRRISALQARIHASRDRISALASRVDLVQQRVERWEQADREWQERTRRRLKIIWFVGTAVALVFTALMIAMHHAHGGGKPAAEQKAAMSPNIPPWLGASNADGRSETTEESGRRLLWKAPLTDPEQLRAFGEL</sequence>
<keyword evidence="3" id="KW-0472">Membrane</keyword>
<keyword evidence="3" id="KW-0812">Transmembrane</keyword>
<protein>
    <recommendedName>
        <fullName evidence="6">Septum formation initiator domain-containing protein</fullName>
    </recommendedName>
</protein>
<evidence type="ECO:0000256" key="3">
    <source>
        <dbReference type="SAM" id="Phobius"/>
    </source>
</evidence>
<proteinExistence type="predicted"/>
<accession>A0A8E5HQD1</accession>
<dbReference type="GeneID" id="66064769"/>
<feature type="transmembrane region" description="Helical" evidence="3">
    <location>
        <begin position="264"/>
        <end position="283"/>
    </location>
</feature>
<evidence type="ECO:0000256" key="2">
    <source>
        <dbReference type="SAM" id="MobiDB-lite"/>
    </source>
</evidence>
<dbReference type="AlphaFoldDB" id="A0A8E5HQD1"/>
<evidence type="ECO:0000313" key="4">
    <source>
        <dbReference type="EMBL" id="QUC19750.1"/>
    </source>
</evidence>
<name>A0A8E5HQD1_USTVR</name>
<dbReference type="RefSeq" id="XP_042997423.1">
    <property type="nucleotide sequence ID" value="XM_043141489.1"/>
</dbReference>
<feature type="compositionally biased region" description="Basic and acidic residues" evidence="2">
    <location>
        <begin position="48"/>
        <end position="59"/>
    </location>
</feature>
<dbReference type="EMBL" id="CP072755">
    <property type="protein sequence ID" value="QUC19750.1"/>
    <property type="molecule type" value="Genomic_DNA"/>
</dbReference>
<feature type="compositionally biased region" description="Polar residues" evidence="2">
    <location>
        <begin position="82"/>
        <end position="91"/>
    </location>
</feature>
<evidence type="ECO:0008006" key="6">
    <source>
        <dbReference type="Google" id="ProtNLM"/>
    </source>
</evidence>
<reference evidence="4" key="1">
    <citation type="submission" date="2020-03" db="EMBL/GenBank/DDBJ databases">
        <title>A mixture of massive structural variations and highly conserved coding sequences in Ustilaginoidea virens genome.</title>
        <authorList>
            <person name="Zhang K."/>
            <person name="Zhao Z."/>
            <person name="Zhang Z."/>
            <person name="Li Y."/>
            <person name="Hsiang T."/>
            <person name="Sun W."/>
        </authorList>
    </citation>
    <scope>NUCLEOTIDE SEQUENCE</scope>
    <source>
        <strain evidence="4">UV-8b</strain>
    </source>
</reference>
<feature type="region of interest" description="Disordered" evidence="2">
    <location>
        <begin position="1"/>
        <end position="117"/>
    </location>
</feature>